<keyword evidence="1" id="KW-0391">Immunity</keyword>
<dbReference type="GO" id="GO:0002250">
    <property type="term" value="P:adaptive immune response"/>
    <property type="evidence" value="ECO:0007669"/>
    <property type="project" value="UniProtKB-KW"/>
</dbReference>
<evidence type="ECO:0000256" key="1">
    <source>
        <dbReference type="ARBA" id="ARBA00022859"/>
    </source>
</evidence>
<keyword evidence="7" id="KW-1185">Reference proteome</keyword>
<evidence type="ECO:0000256" key="3">
    <source>
        <dbReference type="ARBA" id="ARBA00043265"/>
    </source>
</evidence>
<dbReference type="InterPro" id="IPR013106">
    <property type="entry name" value="Ig_V-set"/>
</dbReference>
<evidence type="ECO:0000313" key="6">
    <source>
        <dbReference type="Ensembl" id="ENSEEEP00000060086.1"/>
    </source>
</evidence>
<organism evidence="6 7">
    <name type="scientific">Electrophorus electricus</name>
    <name type="common">Electric eel</name>
    <name type="synonym">Gymnotus electricus</name>
    <dbReference type="NCBI Taxonomy" id="8005"/>
    <lineage>
        <taxon>Eukaryota</taxon>
        <taxon>Metazoa</taxon>
        <taxon>Chordata</taxon>
        <taxon>Craniata</taxon>
        <taxon>Vertebrata</taxon>
        <taxon>Euteleostomi</taxon>
        <taxon>Actinopterygii</taxon>
        <taxon>Neopterygii</taxon>
        <taxon>Teleostei</taxon>
        <taxon>Ostariophysi</taxon>
        <taxon>Gymnotiformes</taxon>
        <taxon>Gymnotoidei</taxon>
        <taxon>Gymnotidae</taxon>
        <taxon>Electrophorus</taxon>
    </lineage>
</organism>
<dbReference type="GO" id="GO:0005576">
    <property type="term" value="C:extracellular region"/>
    <property type="evidence" value="ECO:0007669"/>
    <property type="project" value="UniProtKB-ARBA"/>
</dbReference>
<evidence type="ECO:0000313" key="7">
    <source>
        <dbReference type="Proteomes" id="UP000314983"/>
    </source>
</evidence>
<feature type="domain" description="Immunoglobulin V-set" evidence="5">
    <location>
        <begin position="31"/>
        <end position="99"/>
    </location>
</feature>
<keyword evidence="4" id="KW-0732">Signal</keyword>
<evidence type="ECO:0000256" key="2">
    <source>
        <dbReference type="ARBA" id="ARBA00023130"/>
    </source>
</evidence>
<reference evidence="6" key="3">
    <citation type="submission" date="2025-09" db="UniProtKB">
        <authorList>
            <consortium name="Ensembl"/>
        </authorList>
    </citation>
    <scope>IDENTIFICATION</scope>
</reference>
<dbReference type="PANTHER" id="PTHR23266">
    <property type="entry name" value="IMMUNOGLOBULIN HEAVY CHAIN"/>
    <property type="match status" value="1"/>
</dbReference>
<proteinExistence type="predicted"/>
<accession>A0AAY5ET03</accession>
<reference evidence="6 7" key="1">
    <citation type="submission" date="2020-05" db="EMBL/GenBank/DDBJ databases">
        <title>Electrophorus electricus (electric eel) genome, fEleEle1, primary haplotype.</title>
        <authorList>
            <person name="Myers G."/>
            <person name="Meyer A."/>
            <person name="Fedrigo O."/>
            <person name="Formenti G."/>
            <person name="Rhie A."/>
            <person name="Tracey A."/>
            <person name="Sims Y."/>
            <person name="Jarvis E.D."/>
        </authorList>
    </citation>
    <scope>NUCLEOTIDE SEQUENCE [LARGE SCALE GENOMIC DNA]</scope>
</reference>
<dbReference type="SMART" id="SM00406">
    <property type="entry name" value="IGv"/>
    <property type="match status" value="1"/>
</dbReference>
<dbReference type="Ensembl" id="ENSEEET00000058847.1">
    <property type="protein sequence ID" value="ENSEEEP00000060086.1"/>
    <property type="gene ID" value="ENSEEEG00000025585.1"/>
</dbReference>
<dbReference type="Proteomes" id="UP000314983">
    <property type="component" value="Chromosome 1"/>
</dbReference>
<evidence type="ECO:0000259" key="5">
    <source>
        <dbReference type="SMART" id="SM00406"/>
    </source>
</evidence>
<dbReference type="SUPFAM" id="SSF48726">
    <property type="entry name" value="Immunoglobulin"/>
    <property type="match status" value="1"/>
</dbReference>
<dbReference type="GO" id="GO:0019814">
    <property type="term" value="C:immunoglobulin complex"/>
    <property type="evidence" value="ECO:0007669"/>
    <property type="project" value="UniProtKB-KW"/>
</dbReference>
<name>A0AAY5ET03_ELEEL</name>
<protein>
    <recommendedName>
        <fullName evidence="5">Immunoglobulin V-set domain-containing protein</fullName>
    </recommendedName>
</protein>
<feature type="signal peptide" evidence="4">
    <location>
        <begin position="1"/>
        <end position="15"/>
    </location>
</feature>
<reference evidence="6" key="2">
    <citation type="submission" date="2025-08" db="UniProtKB">
        <authorList>
            <consortium name="Ensembl"/>
        </authorList>
    </citation>
    <scope>IDENTIFICATION</scope>
</reference>
<dbReference type="Pfam" id="PF07686">
    <property type="entry name" value="V-set"/>
    <property type="match status" value="1"/>
</dbReference>
<feature type="chain" id="PRO_5044346109" description="Immunoglobulin V-set domain-containing protein" evidence="4">
    <location>
        <begin position="16"/>
        <end position="101"/>
    </location>
</feature>
<keyword evidence="3" id="KW-1280">Immunoglobulin</keyword>
<dbReference type="GeneTree" id="ENSGT00940000177210"/>
<dbReference type="InterPro" id="IPR050199">
    <property type="entry name" value="IgHV"/>
</dbReference>
<keyword evidence="2" id="KW-1064">Adaptive immunity</keyword>
<dbReference type="InterPro" id="IPR036179">
    <property type="entry name" value="Ig-like_dom_sf"/>
</dbReference>
<dbReference type="InterPro" id="IPR013783">
    <property type="entry name" value="Ig-like_fold"/>
</dbReference>
<sequence>LYFVVILILFTGVRSYELTQPESLMIHPCQTVTINCKVSTSVTSVHVSLMRQVGGKVLEWIGLIYSDKFSISRDTSRNTVTLKGQNLQHEDTAVCYCATSS</sequence>
<evidence type="ECO:0000256" key="4">
    <source>
        <dbReference type="SAM" id="SignalP"/>
    </source>
</evidence>
<dbReference type="AlphaFoldDB" id="A0AAY5ET03"/>
<dbReference type="Gene3D" id="2.60.40.10">
    <property type="entry name" value="Immunoglobulins"/>
    <property type="match status" value="1"/>
</dbReference>